<feature type="transmembrane region" description="Helical" evidence="2">
    <location>
        <begin position="21"/>
        <end position="47"/>
    </location>
</feature>
<dbReference type="InterPro" id="IPR053465">
    <property type="entry name" value="Sortase_Class_E"/>
</dbReference>
<evidence type="ECO:0000256" key="1">
    <source>
        <dbReference type="ARBA" id="ARBA00022801"/>
    </source>
</evidence>
<dbReference type="InterPro" id="IPR042003">
    <property type="entry name" value="Sortase_E"/>
</dbReference>
<dbReference type="RefSeq" id="WP_322134611.1">
    <property type="nucleotide sequence ID" value="NZ_CP085036.1"/>
</dbReference>
<keyword evidence="1 3" id="KW-0378">Hydrolase</keyword>
<dbReference type="InterPro" id="IPR023365">
    <property type="entry name" value="Sortase_dom-sf"/>
</dbReference>
<dbReference type="InterPro" id="IPR005754">
    <property type="entry name" value="Sortase"/>
</dbReference>
<dbReference type="SUPFAM" id="SSF63817">
    <property type="entry name" value="Sortase"/>
    <property type="match status" value="1"/>
</dbReference>
<accession>A0ABT6KR54</accession>
<name>A0ABT6KR54_9MICO</name>
<proteinExistence type="predicted"/>
<dbReference type="EMBL" id="JARXVQ010000001">
    <property type="protein sequence ID" value="MDH6182329.1"/>
    <property type="molecule type" value="Genomic_DNA"/>
</dbReference>
<keyword evidence="2" id="KW-0472">Membrane</keyword>
<gene>
    <name evidence="3" type="ORF">M2152_002511</name>
</gene>
<evidence type="ECO:0000313" key="3">
    <source>
        <dbReference type="EMBL" id="MDH6182329.1"/>
    </source>
</evidence>
<dbReference type="Gene3D" id="2.40.260.10">
    <property type="entry name" value="Sortase"/>
    <property type="match status" value="1"/>
</dbReference>
<dbReference type="NCBIfam" id="NF033747">
    <property type="entry name" value="class_E_sortase"/>
    <property type="match status" value="1"/>
</dbReference>
<dbReference type="Pfam" id="PF04203">
    <property type="entry name" value="Sortase"/>
    <property type="match status" value="1"/>
</dbReference>
<protein>
    <submittedName>
        <fullName evidence="3">Sortase A</fullName>
        <ecNumber evidence="3">3.4.22.70</ecNumber>
    </submittedName>
</protein>
<dbReference type="CDD" id="cd05830">
    <property type="entry name" value="Sortase_E"/>
    <property type="match status" value="1"/>
</dbReference>
<keyword evidence="4" id="KW-1185">Reference proteome</keyword>
<evidence type="ECO:0000256" key="2">
    <source>
        <dbReference type="SAM" id="Phobius"/>
    </source>
</evidence>
<organism evidence="3 4">
    <name type="scientific">Antiquaquibacter oligotrophicus</name>
    <dbReference type="NCBI Taxonomy" id="2880260"/>
    <lineage>
        <taxon>Bacteria</taxon>
        <taxon>Bacillati</taxon>
        <taxon>Actinomycetota</taxon>
        <taxon>Actinomycetes</taxon>
        <taxon>Micrococcales</taxon>
        <taxon>Microbacteriaceae</taxon>
        <taxon>Antiquaquibacter</taxon>
    </lineage>
</organism>
<evidence type="ECO:0000313" key="4">
    <source>
        <dbReference type="Proteomes" id="UP001160142"/>
    </source>
</evidence>
<keyword evidence="2" id="KW-1133">Transmembrane helix</keyword>
<comment type="caution">
    <text evidence="3">The sequence shown here is derived from an EMBL/GenBank/DDBJ whole genome shotgun (WGS) entry which is preliminary data.</text>
</comment>
<reference evidence="3 4" key="1">
    <citation type="submission" date="2023-04" db="EMBL/GenBank/DDBJ databases">
        <title>Genome Encyclopedia of Bacteria and Archaea VI: Functional Genomics of Type Strains.</title>
        <authorList>
            <person name="Whitman W."/>
        </authorList>
    </citation>
    <scope>NUCLEOTIDE SEQUENCE [LARGE SCALE GENOMIC DNA]</scope>
    <source>
        <strain evidence="3 4">SG_E_30_P1</strain>
    </source>
</reference>
<dbReference type="Proteomes" id="UP001160142">
    <property type="component" value="Unassembled WGS sequence"/>
</dbReference>
<keyword evidence="2" id="KW-0812">Transmembrane</keyword>
<sequence length="257" mass="27453">MVLVDGRVARRKAERAARNRVTVVGVLGEVLITGGVLVLGFLGWQIWINDIIEGDHQTHQATELSASWDKGEATVAAPADRPDPGPPQVDVAPGNAERFANLIVPRFGADYTRPIAEGIGVDDVLAYGIGHYPDTAMPGDVGNFAVAGHRTGWGAPLADIVNLQVGDSIYIETEAGWYRYIFRSSEYVMPTGVEVLEPVPQIIGQDPTDRLITLTSCNPPLTAAERVIAYGVYDTWYPRAGGPPPEIAAIAQTVAAG</sequence>
<dbReference type="GO" id="GO:0016787">
    <property type="term" value="F:hydrolase activity"/>
    <property type="evidence" value="ECO:0007669"/>
    <property type="project" value="UniProtKB-KW"/>
</dbReference>
<dbReference type="EC" id="3.4.22.70" evidence="3"/>